<dbReference type="AlphaFoldDB" id="A0A0D2G9U8"/>
<sequence>MDCLGLANVDHGFSEEQPSRSSRASTRLIYVARNLENFYFEEAVCWSAHWTFRDDQFGKAPTTPLERAVTSPSLLLRERYQTALKSQKHISPVYRPEKSVRGRGLREEEIHFIEQAIKRRLSDSSLGPSTPQISPDICPPADRPQIKVKASAQSISIIIPEGIKLPIVATIESAGEFDFKTQMSTSNVEKKSEPSSITGDDPSARGMSRRQKTSSEQTTTGANQASENQEIRAGLALPFLARVSKGRLNVSEASVSAPQSADVSAAGQVFLPPHERSPKEVSDPLHDYLKEAEVAETGSLDASEPVKEPGEGSDSQDGTEPEIDPLEPVVTAPLQIESAPEPEEADPGSVEPASTSSPKSANAVDPVADSAPQVEDPQAFSIPEIRIHRPSGTIVSEIVGISGVNDTSMAPIPEQTATEQSPTGTPLNAVSNPAGAVSAPTTLPTDPTAVTNVAPINTAVSAVPIPVPGLPLVGKVPRRKRVMRKARRVIVRKRLLALILGRDLADVVHPQLNTTGESVPNVPLPLDGPSDLMSGYERREEHRKVVRQRHLEQKIASARIHAEAEEIQRCRSCRGLKRTSYSRKYHRSQLQRDRPDMGVLERLAMSRARVARSKCQCKRRASGAGDQGGRLYTLPADAQHLRGPGADEALLLGVIGDSAR</sequence>
<reference evidence="2 3" key="1">
    <citation type="submission" date="2015-01" db="EMBL/GenBank/DDBJ databases">
        <title>The Genome Sequence of Fonsecaea pedrosoi CBS 271.37.</title>
        <authorList>
            <consortium name="The Broad Institute Genomics Platform"/>
            <person name="Cuomo C."/>
            <person name="de Hoog S."/>
            <person name="Gorbushina A."/>
            <person name="Stielow B."/>
            <person name="Teixiera M."/>
            <person name="Abouelleil A."/>
            <person name="Chapman S.B."/>
            <person name="Priest M."/>
            <person name="Young S.K."/>
            <person name="Wortman J."/>
            <person name="Nusbaum C."/>
            <person name="Birren B."/>
        </authorList>
    </citation>
    <scope>NUCLEOTIDE SEQUENCE [LARGE SCALE GENOMIC DNA]</scope>
    <source>
        <strain evidence="2 3">CBS 271.37</strain>
    </source>
</reference>
<dbReference type="OrthoDB" id="4158875at2759"/>
<gene>
    <name evidence="2" type="ORF">Z517_10317</name>
</gene>
<evidence type="ECO:0000313" key="2">
    <source>
        <dbReference type="EMBL" id="KIW75575.1"/>
    </source>
</evidence>
<dbReference type="VEuPathDB" id="FungiDB:Z517_10317"/>
<dbReference type="RefSeq" id="XP_013279383.1">
    <property type="nucleotide sequence ID" value="XM_013423929.1"/>
</dbReference>
<feature type="compositionally biased region" description="Polar residues" evidence="1">
    <location>
        <begin position="214"/>
        <end position="228"/>
    </location>
</feature>
<dbReference type="Proteomes" id="UP000053029">
    <property type="component" value="Unassembled WGS sequence"/>
</dbReference>
<keyword evidence="3" id="KW-1185">Reference proteome</keyword>
<organism evidence="2 3">
    <name type="scientific">Fonsecaea pedrosoi CBS 271.37</name>
    <dbReference type="NCBI Taxonomy" id="1442368"/>
    <lineage>
        <taxon>Eukaryota</taxon>
        <taxon>Fungi</taxon>
        <taxon>Dikarya</taxon>
        <taxon>Ascomycota</taxon>
        <taxon>Pezizomycotina</taxon>
        <taxon>Eurotiomycetes</taxon>
        <taxon>Chaetothyriomycetidae</taxon>
        <taxon>Chaetothyriales</taxon>
        <taxon>Herpotrichiellaceae</taxon>
        <taxon>Fonsecaea</taxon>
    </lineage>
</organism>
<evidence type="ECO:0000313" key="3">
    <source>
        <dbReference type="Proteomes" id="UP000053029"/>
    </source>
</evidence>
<evidence type="ECO:0000256" key="1">
    <source>
        <dbReference type="SAM" id="MobiDB-lite"/>
    </source>
</evidence>
<feature type="region of interest" description="Disordered" evidence="1">
    <location>
        <begin position="182"/>
        <end position="229"/>
    </location>
</feature>
<name>A0A0D2G9U8_9EURO</name>
<dbReference type="HOGENOM" id="CLU_030038_0_0_1"/>
<feature type="region of interest" description="Disordered" evidence="1">
    <location>
        <begin position="290"/>
        <end position="374"/>
    </location>
</feature>
<protein>
    <submittedName>
        <fullName evidence="2">Uncharacterized protein</fullName>
    </submittedName>
</protein>
<accession>A0A0D2G9U8</accession>
<dbReference type="GeneID" id="25309807"/>
<dbReference type="EMBL" id="KN846975">
    <property type="protein sequence ID" value="KIW75575.1"/>
    <property type="molecule type" value="Genomic_DNA"/>
</dbReference>
<proteinExistence type="predicted"/>